<evidence type="ECO:0000313" key="1">
    <source>
        <dbReference type="EMBL" id="KAJ2792098.1"/>
    </source>
</evidence>
<proteinExistence type="predicted"/>
<sequence length="376" mass="39656">QFPVTRYHSLAGDPATVPACMEVTSWTDNGIIMGARHRVFAVEGVQYHPESILSENGHAMFRNFLRLEGGTWAASPGARDPSRPGPRYAPDAAAAAAAAVPAVAEADEGILGQIFRQRQRDVAAQRLVPGRSLADLEEAVRVAAPPAIDFAQRLRTAGAGGRLAVVAEIKRASPSKGHIGDAVAAVAAAEYARAGAAAVSVLTEPHWFRGSLDDLRDARQALAAIDDRPAVLRKDFVFDRYQVAEARLAGADSVLLIVKMLSAPLLRDLLGYARGLGIEPLVEVNTAAEMQTALDVDARVIGVNNRNLRTFDVDISTTSSLAAQVPADVVLIALSGITGPQDAATYNGTGVSALLVGEALMRADDKKQFVASLQDA</sequence>
<comment type="caution">
    <text evidence="1">The sequence shown here is derived from an EMBL/GenBank/DDBJ whole genome shotgun (WGS) entry which is preliminary data.</text>
</comment>
<protein>
    <submittedName>
        <fullName evidence="1">Anthranilate synthase / indole-3-glycerol phosphate synthase</fullName>
    </submittedName>
</protein>
<dbReference type="EMBL" id="JANBUN010003188">
    <property type="protein sequence ID" value="KAJ2792098.1"/>
    <property type="molecule type" value="Genomic_DNA"/>
</dbReference>
<feature type="non-terminal residue" evidence="1">
    <location>
        <position position="1"/>
    </location>
</feature>
<gene>
    <name evidence="1" type="primary">TRP3_2</name>
    <name evidence="1" type="ORF">H4R21_006211</name>
</gene>
<dbReference type="Proteomes" id="UP001140087">
    <property type="component" value="Unassembled WGS sequence"/>
</dbReference>
<evidence type="ECO:0000313" key="2">
    <source>
        <dbReference type="Proteomes" id="UP001140087"/>
    </source>
</evidence>
<name>A0ACC1KM64_9FUNG</name>
<keyword evidence="2" id="KW-1185">Reference proteome</keyword>
<organism evidence="1 2">
    <name type="scientific">Coemansia helicoidea</name>
    <dbReference type="NCBI Taxonomy" id="1286919"/>
    <lineage>
        <taxon>Eukaryota</taxon>
        <taxon>Fungi</taxon>
        <taxon>Fungi incertae sedis</taxon>
        <taxon>Zoopagomycota</taxon>
        <taxon>Kickxellomycotina</taxon>
        <taxon>Kickxellomycetes</taxon>
        <taxon>Kickxellales</taxon>
        <taxon>Kickxellaceae</taxon>
        <taxon>Coemansia</taxon>
    </lineage>
</organism>
<accession>A0ACC1KM64</accession>
<reference evidence="1" key="1">
    <citation type="submission" date="2022-07" db="EMBL/GenBank/DDBJ databases">
        <title>Phylogenomic reconstructions and comparative analyses of Kickxellomycotina fungi.</title>
        <authorList>
            <person name="Reynolds N.K."/>
            <person name="Stajich J.E."/>
            <person name="Barry K."/>
            <person name="Grigoriev I.V."/>
            <person name="Crous P."/>
            <person name="Smith M.E."/>
        </authorList>
    </citation>
    <scope>NUCLEOTIDE SEQUENCE</scope>
    <source>
        <strain evidence="1">BCRC 34780</strain>
    </source>
</reference>